<reference evidence="3" key="1">
    <citation type="submission" date="2016-06" db="UniProtKB">
        <authorList>
            <consortium name="WormBaseParasite"/>
        </authorList>
    </citation>
    <scope>IDENTIFICATION</scope>
</reference>
<proteinExistence type="predicted"/>
<dbReference type="EMBL" id="UZAK01032893">
    <property type="protein sequence ID" value="VDP32346.1"/>
    <property type="molecule type" value="Genomic_DNA"/>
</dbReference>
<gene>
    <name evidence="1" type="ORF">SCUD_LOCUS8755</name>
</gene>
<evidence type="ECO:0000313" key="1">
    <source>
        <dbReference type="EMBL" id="VDP32346.1"/>
    </source>
</evidence>
<dbReference type="AlphaFoldDB" id="A0A183K192"/>
<reference evidence="1 2" key="2">
    <citation type="submission" date="2018-11" db="EMBL/GenBank/DDBJ databases">
        <authorList>
            <consortium name="Pathogen Informatics"/>
        </authorList>
    </citation>
    <scope>NUCLEOTIDE SEQUENCE [LARGE SCALE GENOMIC DNA]</scope>
    <source>
        <strain evidence="1">Dakar</strain>
        <strain evidence="2">Dakar, Senegal</strain>
    </source>
</reference>
<sequence>MRPDDLNFAEDLALLSRTQKQMQAKTTSVSEAYLLVGLNTHKGQNKILEYNTENSDPILLDGEALEDVVTFTYLFSIIDEQG</sequence>
<protein>
    <submittedName>
        <fullName evidence="3">Reverse transcriptase domain-containing protein</fullName>
    </submittedName>
</protein>
<dbReference type="WBParaSite" id="SCUD_0000875501-mRNA-1">
    <property type="protein sequence ID" value="SCUD_0000875501-mRNA-1"/>
    <property type="gene ID" value="SCUD_0000875501"/>
</dbReference>
<organism evidence="3">
    <name type="scientific">Schistosoma curassoni</name>
    <dbReference type="NCBI Taxonomy" id="6186"/>
    <lineage>
        <taxon>Eukaryota</taxon>
        <taxon>Metazoa</taxon>
        <taxon>Spiralia</taxon>
        <taxon>Lophotrochozoa</taxon>
        <taxon>Platyhelminthes</taxon>
        <taxon>Trematoda</taxon>
        <taxon>Digenea</taxon>
        <taxon>Strigeidida</taxon>
        <taxon>Schistosomatoidea</taxon>
        <taxon>Schistosomatidae</taxon>
        <taxon>Schistosoma</taxon>
    </lineage>
</organism>
<name>A0A183K192_9TREM</name>
<evidence type="ECO:0000313" key="3">
    <source>
        <dbReference type="WBParaSite" id="SCUD_0000875501-mRNA-1"/>
    </source>
</evidence>
<keyword evidence="2" id="KW-1185">Reference proteome</keyword>
<evidence type="ECO:0000313" key="2">
    <source>
        <dbReference type="Proteomes" id="UP000279833"/>
    </source>
</evidence>
<accession>A0A183K192</accession>
<dbReference type="Proteomes" id="UP000279833">
    <property type="component" value="Unassembled WGS sequence"/>
</dbReference>